<dbReference type="Proteomes" id="UP000768646">
    <property type="component" value="Unassembled WGS sequence"/>
</dbReference>
<protein>
    <submittedName>
        <fullName evidence="1">Uncharacterized protein</fullName>
    </submittedName>
</protein>
<sequence length="365" mass="41876">MSDKDDNGIWSPTISALFSETSLSLFDEKAKKCSVKLHNKNKNWKKNEYSWFDVSEELNKKELMALSRELNSNTPSSPITTMLDIDEFEKYGYNPLSETVKYIHCKNCGRVVLQTVFYKHVKICNQLKDDDLSTSKEVHEKKDDFQNVFIKQSKKRHHFDADSDSSTLEDSQKVLKTDKYDYKDKNEFKKFKSKNIFSRQKSSIDLEKQCGVLLPNGNLCSRSLTCKSHSMGAKRSVPGRSLPYDILLVHYQKKNQIKQQKTVIMSSAFDDYASDVGQVDSDEEVTLVMESISCISVCPLEKKIMIPVRRKRRFFRFQEMFSIALCQGLWPGKIQGSVNGIFGKVVPFYVNSDSTPDENSQSSTS</sequence>
<evidence type="ECO:0000313" key="1">
    <source>
        <dbReference type="EMBL" id="KAG4305691.1"/>
    </source>
</evidence>
<organism evidence="1 2">
    <name type="scientific">Pneumocystis oryctolagi</name>
    <dbReference type="NCBI Taxonomy" id="42067"/>
    <lineage>
        <taxon>Eukaryota</taxon>
        <taxon>Fungi</taxon>
        <taxon>Dikarya</taxon>
        <taxon>Ascomycota</taxon>
        <taxon>Taphrinomycotina</taxon>
        <taxon>Pneumocystomycetes</taxon>
        <taxon>Pneumocystaceae</taxon>
        <taxon>Pneumocystis</taxon>
    </lineage>
</organism>
<dbReference type="EMBL" id="JABTEG010000002">
    <property type="protein sequence ID" value="KAG4305691.1"/>
    <property type="molecule type" value="Genomic_DNA"/>
</dbReference>
<comment type="caution">
    <text evidence="1">The sequence shown here is derived from an EMBL/GenBank/DDBJ whole genome shotgun (WGS) entry which is preliminary data.</text>
</comment>
<keyword evidence="2" id="KW-1185">Reference proteome</keyword>
<gene>
    <name evidence="1" type="ORF">PORY_000601</name>
</gene>
<name>A0ACB7CDG9_9ASCO</name>
<evidence type="ECO:0000313" key="2">
    <source>
        <dbReference type="Proteomes" id="UP000768646"/>
    </source>
</evidence>
<proteinExistence type="predicted"/>
<reference evidence="1 2" key="1">
    <citation type="journal article" date="2021" name="Commun. Biol.">
        <title>Genomic insights into the host specific adaptation of the Pneumocystis genus.</title>
        <authorList>
            <person name="Cisse O.H."/>
            <person name="Ma L."/>
            <person name="Dekker J.P."/>
            <person name="Khil P.P."/>
            <person name="Youn J.-H."/>
            <person name="Brenchley J.M."/>
            <person name="Blair R."/>
            <person name="Pahar B."/>
            <person name="Chabe M."/>
            <person name="Van Rompay K.K.A."/>
            <person name="Keesler R."/>
            <person name="Sukura A."/>
            <person name="Hirsch V."/>
            <person name="Kutty G."/>
            <person name="Liu Y."/>
            <person name="Peng L."/>
            <person name="Chen J."/>
            <person name="Song J."/>
            <person name="Weissenbacher-Lang C."/>
            <person name="Xu J."/>
            <person name="Upham N.S."/>
            <person name="Stajich J.E."/>
            <person name="Cuomo C.A."/>
            <person name="Cushion M.T."/>
            <person name="Kovacs J.A."/>
        </authorList>
    </citation>
    <scope>NUCLEOTIDE SEQUENCE [LARGE SCALE GENOMIC DNA]</scope>
    <source>
        <strain evidence="1 2">RABM</strain>
    </source>
</reference>
<accession>A0ACB7CDG9</accession>